<gene>
    <name evidence="2" type="ORF">GCM10011594_02950</name>
</gene>
<dbReference type="Pfam" id="PF00583">
    <property type="entry name" value="Acetyltransf_1"/>
    <property type="match status" value="1"/>
</dbReference>
<dbReference type="EMBL" id="BMNA01000001">
    <property type="protein sequence ID" value="GGL86729.1"/>
    <property type="molecule type" value="Genomic_DNA"/>
</dbReference>
<name>A0A917SM94_9ACTN</name>
<dbReference type="PROSITE" id="PS51186">
    <property type="entry name" value="GNAT"/>
    <property type="match status" value="1"/>
</dbReference>
<dbReference type="AlphaFoldDB" id="A0A917SM94"/>
<evidence type="ECO:0000313" key="2">
    <source>
        <dbReference type="EMBL" id="GGL86729.1"/>
    </source>
</evidence>
<evidence type="ECO:0000313" key="3">
    <source>
        <dbReference type="Proteomes" id="UP000655208"/>
    </source>
</evidence>
<dbReference type="InterPro" id="IPR000182">
    <property type="entry name" value="GNAT_dom"/>
</dbReference>
<dbReference type="Proteomes" id="UP000655208">
    <property type="component" value="Unassembled WGS sequence"/>
</dbReference>
<evidence type="ECO:0000259" key="1">
    <source>
        <dbReference type="PROSITE" id="PS51186"/>
    </source>
</evidence>
<proteinExistence type="predicted"/>
<reference evidence="2" key="1">
    <citation type="journal article" date="2014" name="Int. J. Syst. Evol. Microbiol.">
        <title>Complete genome sequence of Corynebacterium casei LMG S-19264T (=DSM 44701T), isolated from a smear-ripened cheese.</title>
        <authorList>
            <consortium name="US DOE Joint Genome Institute (JGI-PGF)"/>
            <person name="Walter F."/>
            <person name="Albersmeier A."/>
            <person name="Kalinowski J."/>
            <person name="Ruckert C."/>
        </authorList>
    </citation>
    <scope>NUCLEOTIDE SEQUENCE</scope>
    <source>
        <strain evidence="2">CGMCC 4.7308</strain>
    </source>
</reference>
<dbReference type="Gene3D" id="3.40.630.30">
    <property type="match status" value="1"/>
</dbReference>
<dbReference type="SUPFAM" id="SSF55729">
    <property type="entry name" value="Acyl-CoA N-acyltransferases (Nat)"/>
    <property type="match status" value="1"/>
</dbReference>
<dbReference type="InterPro" id="IPR016181">
    <property type="entry name" value="Acyl_CoA_acyltransferase"/>
</dbReference>
<protein>
    <recommendedName>
        <fullName evidence="1">N-acetyltransferase domain-containing protein</fullName>
    </recommendedName>
</protein>
<accession>A0A917SM94</accession>
<keyword evidence="3" id="KW-1185">Reference proteome</keyword>
<organism evidence="2 3">
    <name type="scientific">Nakamurella endophytica</name>
    <dbReference type="NCBI Taxonomy" id="1748367"/>
    <lineage>
        <taxon>Bacteria</taxon>
        <taxon>Bacillati</taxon>
        <taxon>Actinomycetota</taxon>
        <taxon>Actinomycetes</taxon>
        <taxon>Nakamurellales</taxon>
        <taxon>Nakamurellaceae</taxon>
        <taxon>Nakamurella</taxon>
    </lineage>
</organism>
<dbReference type="GO" id="GO:0016747">
    <property type="term" value="F:acyltransferase activity, transferring groups other than amino-acyl groups"/>
    <property type="evidence" value="ECO:0007669"/>
    <property type="project" value="InterPro"/>
</dbReference>
<reference evidence="2" key="2">
    <citation type="submission" date="2020-09" db="EMBL/GenBank/DDBJ databases">
        <authorList>
            <person name="Sun Q."/>
            <person name="Zhou Y."/>
        </authorList>
    </citation>
    <scope>NUCLEOTIDE SEQUENCE</scope>
    <source>
        <strain evidence="2">CGMCC 4.7308</strain>
    </source>
</reference>
<sequence>MPIMRTTLGTPGVDGLADVAGVLRDWQDDTSPLQLHPGDLGWFWRFGAEATAAAVRVWGRGGAIAAVGLLDGPELLRLTVAPEMWRDAELARQVAADAAHPERGILPAGTVSVETPTGTAVQEAFSEVGWATGESWTPLTRDLTDPVPDPGVRVEIVRPATVADFTAVHRSAFGSGRFTDDRWRAMSTGVPFADARCLLLYDGHGAAVAGVTVWSAGAGRPGLIEPLGVHADHHGHGHGRAACLAAASALRELGGSSVQVCTPTARTAAVATYRSAGFRRLPERLDRTRADRG</sequence>
<comment type="caution">
    <text evidence="2">The sequence shown here is derived from an EMBL/GenBank/DDBJ whole genome shotgun (WGS) entry which is preliminary data.</text>
</comment>
<feature type="domain" description="N-acetyltransferase" evidence="1">
    <location>
        <begin position="152"/>
        <end position="293"/>
    </location>
</feature>